<sequence>MKYSAILLLSCVLSCPFVKAKSGFALYSDVMQILPFVMMAYSYSIDDVQGVKEQAIGAGGTLLSMFAIKQSFAYIARDNPAKARISQRPSPYDKHFDGFPSGHTAFVFSSVGFAQKRYGWKFSLPLGIIATSVGFSRIYADKHDALQVLSGALLGFGISYLCASKYPLSAWVDSAHDGSVSYHLGYLMRF</sequence>
<name>A0A4U8T957_9HELI</name>
<dbReference type="InterPro" id="IPR000326">
    <property type="entry name" value="PAP2/HPO"/>
</dbReference>
<gene>
    <name evidence="3" type="ORF">LS71_006700</name>
</gene>
<feature type="domain" description="Phosphatidic acid phosphatase type 2/haloperoxidase" evidence="2">
    <location>
        <begin position="61"/>
        <end position="163"/>
    </location>
</feature>
<feature type="chain" id="PRO_5021034733" evidence="1">
    <location>
        <begin position="21"/>
        <end position="190"/>
    </location>
</feature>
<keyword evidence="1" id="KW-0732">Signal</keyword>
<feature type="signal peptide" evidence="1">
    <location>
        <begin position="1"/>
        <end position="20"/>
    </location>
</feature>
<dbReference type="Pfam" id="PF01569">
    <property type="entry name" value="PAP2"/>
    <property type="match status" value="1"/>
</dbReference>
<dbReference type="Gene3D" id="1.20.144.10">
    <property type="entry name" value="Phosphatidic acid phosphatase type 2/haloperoxidase"/>
    <property type="match status" value="1"/>
</dbReference>
<dbReference type="OrthoDB" id="9780507at2"/>
<proteinExistence type="predicted"/>
<dbReference type="STRING" id="1677920.LS71_06435"/>
<accession>A0A4U8T957</accession>
<dbReference type="Proteomes" id="UP000029733">
    <property type="component" value="Unassembled WGS sequence"/>
</dbReference>
<evidence type="ECO:0000256" key="1">
    <source>
        <dbReference type="SAM" id="SignalP"/>
    </source>
</evidence>
<protein>
    <submittedName>
        <fullName evidence="3">Phosphatase PAP2 family protein</fullName>
    </submittedName>
</protein>
<evidence type="ECO:0000313" key="4">
    <source>
        <dbReference type="Proteomes" id="UP000029733"/>
    </source>
</evidence>
<evidence type="ECO:0000313" key="3">
    <source>
        <dbReference type="EMBL" id="TLD96163.1"/>
    </source>
</evidence>
<dbReference type="SMART" id="SM00014">
    <property type="entry name" value="acidPPc"/>
    <property type="match status" value="1"/>
</dbReference>
<dbReference type="SUPFAM" id="SSF48317">
    <property type="entry name" value="Acid phosphatase/Vanadium-dependent haloperoxidase"/>
    <property type="match status" value="1"/>
</dbReference>
<dbReference type="PANTHER" id="PTHR14969:SF13">
    <property type="entry name" value="AT30094P"/>
    <property type="match status" value="1"/>
</dbReference>
<dbReference type="PANTHER" id="PTHR14969">
    <property type="entry name" value="SPHINGOSINE-1-PHOSPHATE PHOSPHOHYDROLASE"/>
    <property type="match status" value="1"/>
</dbReference>
<dbReference type="AlphaFoldDB" id="A0A4U8T957"/>
<evidence type="ECO:0000259" key="2">
    <source>
        <dbReference type="SMART" id="SM00014"/>
    </source>
</evidence>
<organism evidence="3 4">
    <name type="scientific">Helicobacter jaachi</name>
    <dbReference type="NCBI Taxonomy" id="1677920"/>
    <lineage>
        <taxon>Bacteria</taxon>
        <taxon>Pseudomonadati</taxon>
        <taxon>Campylobacterota</taxon>
        <taxon>Epsilonproteobacteria</taxon>
        <taxon>Campylobacterales</taxon>
        <taxon>Helicobacteraceae</taxon>
        <taxon>Helicobacter</taxon>
    </lineage>
</organism>
<dbReference type="InterPro" id="IPR036938">
    <property type="entry name" value="PAP2/HPO_sf"/>
</dbReference>
<reference evidence="3 4" key="1">
    <citation type="journal article" date="2014" name="Genome Announc.">
        <title>Draft genome sequences of eight enterohepatic helicobacter species isolated from both laboratory and wild rodents.</title>
        <authorList>
            <person name="Sheh A."/>
            <person name="Shen Z."/>
            <person name="Fox J.G."/>
        </authorList>
    </citation>
    <scope>NUCLEOTIDE SEQUENCE [LARGE SCALE GENOMIC DNA]</scope>
    <source>
        <strain evidence="3 4">MIT 09-6949</strain>
    </source>
</reference>
<comment type="caution">
    <text evidence="3">The sequence shown here is derived from an EMBL/GenBank/DDBJ whole genome shotgun (WGS) entry which is preliminary data.</text>
</comment>
<dbReference type="EMBL" id="JRPR02000005">
    <property type="protein sequence ID" value="TLD96163.1"/>
    <property type="molecule type" value="Genomic_DNA"/>
</dbReference>
<keyword evidence="4" id="KW-1185">Reference proteome</keyword>
<dbReference type="RefSeq" id="WP_138109869.1">
    <property type="nucleotide sequence ID" value="NZ_JRPR02000005.1"/>
</dbReference>